<sequence>MDHNSVETDVIETSPDVEPLIPFTVEFLDNLTKVAAIATPFIERFAETLSKIDWKKVHRASELLPSRAQATMQRCAEKGWFFSWHMSLANLVKLLSELEQLEDEDIDSYFVEFHRNNFDFLTKSIISATPNREAVLNAAFSALQRANAEDYYLSIPVLLAQADGILAEITKSNSPLQRNAEGAKKWANTITGEISKASIYPIFHIDKYDLLIGGKQREEFEKSGSTFTALNRHQILHGEVWNYGTEVNAFKAFSFLCFVTLQLHSVADKSNLELQ</sequence>
<dbReference type="Proteomes" id="UP000198606">
    <property type="component" value="Unassembled WGS sequence"/>
</dbReference>
<gene>
    <name evidence="1" type="ORF">SAMN05216588_115107</name>
</gene>
<dbReference type="RefSeq" id="WP_084307442.1">
    <property type="nucleotide sequence ID" value="NZ_FNDG01000015.1"/>
</dbReference>
<reference evidence="1 2" key="1">
    <citation type="submission" date="2016-10" db="EMBL/GenBank/DDBJ databases">
        <authorList>
            <person name="de Groot N.N."/>
        </authorList>
    </citation>
    <scope>NUCLEOTIDE SEQUENCE [LARGE SCALE GENOMIC DNA]</scope>
    <source>
        <strain evidence="1 2">LMG 18387</strain>
    </source>
</reference>
<dbReference type="STRING" id="29435.SAMN05216588_115107"/>
<name>A0A1G8JZ17_9GAMM</name>
<dbReference type="EMBL" id="FNDG01000015">
    <property type="protein sequence ID" value="SDI36424.1"/>
    <property type="molecule type" value="Genomic_DNA"/>
</dbReference>
<evidence type="ECO:0000313" key="1">
    <source>
        <dbReference type="EMBL" id="SDI36424.1"/>
    </source>
</evidence>
<evidence type="ECO:0000313" key="2">
    <source>
        <dbReference type="Proteomes" id="UP000198606"/>
    </source>
</evidence>
<proteinExistence type="predicted"/>
<protein>
    <submittedName>
        <fullName evidence="1">Uncharacterized protein</fullName>
    </submittedName>
</protein>
<accession>A0A1G8JZ17</accession>
<dbReference type="AlphaFoldDB" id="A0A1G8JZ17"/>
<organism evidence="1 2">
    <name type="scientific">Phytopseudomonas flavescens</name>
    <dbReference type="NCBI Taxonomy" id="29435"/>
    <lineage>
        <taxon>Bacteria</taxon>
        <taxon>Pseudomonadati</taxon>
        <taxon>Pseudomonadota</taxon>
        <taxon>Gammaproteobacteria</taxon>
        <taxon>Pseudomonadales</taxon>
        <taxon>Pseudomonadaceae</taxon>
        <taxon>Phytopseudomonas</taxon>
    </lineage>
</organism>